<evidence type="ECO:0000256" key="2">
    <source>
        <dbReference type="SAM" id="MobiDB-lite"/>
    </source>
</evidence>
<evidence type="ECO:0000313" key="4">
    <source>
        <dbReference type="Proteomes" id="UP000027178"/>
    </source>
</evidence>
<feature type="coiled-coil region" evidence="1">
    <location>
        <begin position="442"/>
        <end position="529"/>
    </location>
</feature>
<protein>
    <recommendedName>
        <fullName evidence="5">Phage-related protein</fullName>
    </recommendedName>
</protein>
<dbReference type="OrthoDB" id="3404808at2"/>
<evidence type="ECO:0008006" key="5">
    <source>
        <dbReference type="Google" id="ProtNLM"/>
    </source>
</evidence>
<accession>A0A066YPK1</accession>
<dbReference type="HOGENOM" id="CLU_296283_0_0_11"/>
<gene>
    <name evidence="3" type="ORF">KCH_49600</name>
</gene>
<feature type="compositionally biased region" description="Basic and acidic residues" evidence="2">
    <location>
        <begin position="391"/>
        <end position="406"/>
    </location>
</feature>
<feature type="region of interest" description="Disordered" evidence="2">
    <location>
        <begin position="374"/>
        <end position="409"/>
    </location>
</feature>
<dbReference type="EMBL" id="JNBY01000095">
    <property type="protein sequence ID" value="KDN83478.1"/>
    <property type="molecule type" value="Genomic_DNA"/>
</dbReference>
<name>A0A066YPK1_9ACTN</name>
<dbReference type="Proteomes" id="UP000027178">
    <property type="component" value="Unassembled WGS sequence"/>
</dbReference>
<keyword evidence="1" id="KW-0175">Coiled coil</keyword>
<dbReference type="eggNOG" id="COG0419">
    <property type="taxonomic scope" value="Bacteria"/>
</dbReference>
<dbReference type="RefSeq" id="WP_051653375.1">
    <property type="nucleotide sequence ID" value="NZ_KK853997.1"/>
</dbReference>
<comment type="caution">
    <text evidence="3">The sequence shown here is derived from an EMBL/GenBank/DDBJ whole genome shotgun (WGS) entry which is preliminary data.</text>
</comment>
<dbReference type="AlphaFoldDB" id="A0A066YPK1"/>
<sequence>MAGGSPGGREVDRLAIRVLPDTSKFAPALQRYLDRVEERAQLKVRLTPDTTGFAKAVRAALAPVRPDLAVHAVFEADQIGEQARIALAHLRPELGVKPKFDLTGFSEEVRSKLDLLRPDLAVKATFDASGFDTKVREALDKAAKPRQVKLRPVIDRDAFRTAEEQLRILTDPWKVRIEPYIAAGAAAEVRAELADLGSEEIEVTVRPIVDPAHVLRAEERLDRLAHDRTAGIDVRVDDEPVRRLGATLGAGLGRVLTLRSALVGLGVSSLPQIASLTAGLAQIAPAALVAVPAVMALGQAFATIGLGVAGMGDAFKAAFAPAKSGGGAAAVDTAKQVAAAQRQLADAKDALARTTEDSAARVVRADRDVSDAERSLADAQGKAVRAQQALDDARRQAARDAEDLADRVTSGQLAERDAVLRVADATDALAAAQANPAAVRNLERAQLAYDEALQALHEQRKENGRLAAEQAQSVAAGVNGSARVVAAQENLASATRDVSDAERDVADARQEAAKTARDAAKQVADAQRAVADATLALADAGKAAGGGAGGVDAYAEAMARLSPNARAFVEAVRGIAPAWREVQQAVQDRLFAGLDTELTATSTAVLPTFRRELVATAGTLNGMAVGVAEAARNLAANGILDRAMAGASRGLANLRGLPGQVVTALTTIGAAAAPALDRVTSALANAATRWSDRLQKGFASGGLERAIDLALDLAGQLAGVLGNVGKIVTNIFAPAVSTGGNFIGVLQQITGEIARVTATAEVQQGLRDLFDVMSLIGKTAAPLIGQALREVFPVLSALAPGARALVTALGDGLKPVITSLGPLLVAAGGAVSQLAVAAGPLLVVAGQLASQIGPILTPIVQALAANVGQLTPVVQAAATGLASLLSPALAQLPGLMRPFLDASTQLASTLLPQLADLISQLPLQELGQSFAEVGIALAPLLVQLSQLIVSGLQAMAPLLPPLITLTARLAQILAGELARQIQQVVVPALQVVVRLLNGDLTGAVQAAGDLFAGLARTVYQVFVELPGKVVSALWDFGRQLWDSGRSITQSLIDGMLSKAVDLKNAMSGMLSDVRRLLPFSPAKEGPFSGRGWTLYSGQSISAALAEGILDGHGQVYAATAAVATTAQANLAGLGAGTVATSRAQAGGDQAAAGGGGLALNIREFHAYDQAPDAIGRALYREYKSRG</sequence>
<evidence type="ECO:0000256" key="1">
    <source>
        <dbReference type="SAM" id="Coils"/>
    </source>
</evidence>
<dbReference type="eggNOG" id="COG5412">
    <property type="taxonomic scope" value="Bacteria"/>
</dbReference>
<proteinExistence type="predicted"/>
<keyword evidence="4" id="KW-1185">Reference proteome</keyword>
<reference evidence="3 4" key="1">
    <citation type="submission" date="2014-05" db="EMBL/GenBank/DDBJ databases">
        <title>Draft Genome Sequence of Kitasatospora cheerisanensis KCTC 2395.</title>
        <authorList>
            <person name="Nam D.H."/>
        </authorList>
    </citation>
    <scope>NUCLEOTIDE SEQUENCE [LARGE SCALE GENOMIC DNA]</scope>
    <source>
        <strain evidence="3 4">KCTC 2395</strain>
    </source>
</reference>
<dbReference type="PATRIC" id="fig|1348663.4.peg.4796"/>
<evidence type="ECO:0000313" key="3">
    <source>
        <dbReference type="EMBL" id="KDN83478.1"/>
    </source>
</evidence>
<organism evidence="3 4">
    <name type="scientific">Kitasatospora cheerisanensis KCTC 2395</name>
    <dbReference type="NCBI Taxonomy" id="1348663"/>
    <lineage>
        <taxon>Bacteria</taxon>
        <taxon>Bacillati</taxon>
        <taxon>Actinomycetota</taxon>
        <taxon>Actinomycetes</taxon>
        <taxon>Kitasatosporales</taxon>
        <taxon>Streptomycetaceae</taxon>
        <taxon>Kitasatospora</taxon>
    </lineage>
</organism>